<name>A0ABS8W5W3_9GAMM</name>
<evidence type="ECO:0000256" key="2">
    <source>
        <dbReference type="ARBA" id="ARBA00004953"/>
    </source>
</evidence>
<evidence type="ECO:0000256" key="9">
    <source>
        <dbReference type="SAM" id="Phobius"/>
    </source>
</evidence>
<feature type="transmembrane region" description="Helical" evidence="9">
    <location>
        <begin position="210"/>
        <end position="228"/>
    </location>
</feature>
<evidence type="ECO:0000256" key="6">
    <source>
        <dbReference type="ARBA" id="ARBA00022692"/>
    </source>
</evidence>
<evidence type="ECO:0000256" key="3">
    <source>
        <dbReference type="ARBA" id="ARBA00006263"/>
    </source>
</evidence>
<comment type="caution">
    <text evidence="10">The sequence shown here is derived from an EMBL/GenBank/DDBJ whole genome shotgun (WGS) entry which is preliminary data.</text>
</comment>
<comment type="pathway">
    <text evidence="2">Cofactor biosynthesis; adenosylcobalamin biosynthesis.</text>
</comment>
<protein>
    <submittedName>
        <fullName evidence="10">Cobalamin biosynthesis protein</fullName>
    </submittedName>
</protein>
<evidence type="ECO:0000256" key="7">
    <source>
        <dbReference type="ARBA" id="ARBA00022989"/>
    </source>
</evidence>
<evidence type="ECO:0000256" key="4">
    <source>
        <dbReference type="ARBA" id="ARBA00022475"/>
    </source>
</evidence>
<feature type="transmembrane region" description="Helical" evidence="9">
    <location>
        <begin position="161"/>
        <end position="189"/>
    </location>
</feature>
<reference evidence="10 11" key="1">
    <citation type="journal article" date="2022" name="Environ. Microbiol. Rep.">
        <title>Eco-phylogenetic analyses reveal divergent evolution of vitamin B12 metabolism in the marine bacterial family 'Psychromonadaceae'.</title>
        <authorList>
            <person name="Jin X."/>
            <person name="Yang Y."/>
            <person name="Cao H."/>
            <person name="Gao B."/>
            <person name="Zhao Z."/>
        </authorList>
    </citation>
    <scope>NUCLEOTIDE SEQUENCE [LARGE SCALE GENOMIC DNA]</scope>
    <source>
        <strain evidence="10 11">MKS20</strain>
    </source>
</reference>
<dbReference type="EMBL" id="JAIMJA010000005">
    <property type="protein sequence ID" value="MCE2594367.1"/>
    <property type="molecule type" value="Genomic_DNA"/>
</dbReference>
<dbReference type="InterPro" id="IPR004485">
    <property type="entry name" value="Cobalamin_biosynth_CobD/CbiB"/>
</dbReference>
<dbReference type="Pfam" id="PF03186">
    <property type="entry name" value="CobD_Cbib"/>
    <property type="match status" value="1"/>
</dbReference>
<feature type="transmembrane region" description="Helical" evidence="9">
    <location>
        <begin position="62"/>
        <end position="80"/>
    </location>
</feature>
<dbReference type="PANTHER" id="PTHR34308">
    <property type="entry name" value="COBALAMIN BIOSYNTHESIS PROTEIN CBIB"/>
    <property type="match status" value="1"/>
</dbReference>
<accession>A0ABS8W5W3</accession>
<evidence type="ECO:0000313" key="11">
    <source>
        <dbReference type="Proteomes" id="UP001201273"/>
    </source>
</evidence>
<keyword evidence="11" id="KW-1185">Reference proteome</keyword>
<sequence length="322" mass="36447">MPSLLELYQMMPNQLMLLLAALASLFFPLPLRYHPATGAGHILQLLGNKVANPSNSFSQQQLAGLLALMLVILPSLALVVALKEVLIFAEFFDFLLLLFLFEWRAYVTAFDHSRQSLLVTDKSQARNNLDLITLRDVDALSQLGLQKAAAESLPLHLAHRWFVVFFWFAVAGIYGALACRLLQLCNFYWNRKKTRFRHFGIAAQQAYQTVSFIPCLLLAFTLSCYGNTRYALKNLFHQGASWPMLSSGLVISALASSLKIQLGGARMYETIKVRFALMGTGDIISQGHLTPLKQRLNHAAWLWIIVYVVLNICWWLIQQPRY</sequence>
<keyword evidence="8 9" id="KW-0472">Membrane</keyword>
<dbReference type="RefSeq" id="WP_232801804.1">
    <property type="nucleotide sequence ID" value="NZ_CP170335.1"/>
</dbReference>
<gene>
    <name evidence="10" type="ORF">K6Y31_06025</name>
</gene>
<evidence type="ECO:0000313" key="10">
    <source>
        <dbReference type="EMBL" id="MCE2594367.1"/>
    </source>
</evidence>
<evidence type="ECO:0000256" key="5">
    <source>
        <dbReference type="ARBA" id="ARBA00022573"/>
    </source>
</evidence>
<feature type="transmembrane region" description="Helical" evidence="9">
    <location>
        <begin position="299"/>
        <end position="317"/>
    </location>
</feature>
<organism evidence="10 11">
    <name type="scientific">Motilimonas cestriensis</name>
    <dbReference type="NCBI Taxonomy" id="2742685"/>
    <lineage>
        <taxon>Bacteria</taxon>
        <taxon>Pseudomonadati</taxon>
        <taxon>Pseudomonadota</taxon>
        <taxon>Gammaproteobacteria</taxon>
        <taxon>Alteromonadales</taxon>
        <taxon>Alteromonadales genera incertae sedis</taxon>
        <taxon>Motilimonas</taxon>
    </lineage>
</organism>
<keyword evidence="6 9" id="KW-0812">Transmembrane</keyword>
<evidence type="ECO:0000256" key="8">
    <source>
        <dbReference type="ARBA" id="ARBA00023136"/>
    </source>
</evidence>
<comment type="subcellular location">
    <subcellularLocation>
        <location evidence="1">Cell membrane</location>
        <topology evidence="1">Multi-pass membrane protein</topology>
    </subcellularLocation>
</comment>
<proteinExistence type="inferred from homology"/>
<dbReference type="Proteomes" id="UP001201273">
    <property type="component" value="Unassembled WGS sequence"/>
</dbReference>
<keyword evidence="4" id="KW-1003">Cell membrane</keyword>
<evidence type="ECO:0000256" key="1">
    <source>
        <dbReference type="ARBA" id="ARBA00004651"/>
    </source>
</evidence>
<comment type="similarity">
    <text evidence="3">Belongs to the CobD/CbiB family.</text>
</comment>
<keyword evidence="5" id="KW-0169">Cobalamin biosynthesis</keyword>
<feature type="transmembrane region" description="Helical" evidence="9">
    <location>
        <begin position="87"/>
        <end position="106"/>
    </location>
</feature>
<dbReference type="PANTHER" id="PTHR34308:SF1">
    <property type="entry name" value="COBALAMIN BIOSYNTHESIS PROTEIN CBIB"/>
    <property type="match status" value="1"/>
</dbReference>
<keyword evidence="7 9" id="KW-1133">Transmembrane helix</keyword>